<feature type="transmembrane region" description="Helical" evidence="6">
    <location>
        <begin position="254"/>
        <end position="272"/>
    </location>
</feature>
<keyword evidence="3 6" id="KW-0812">Transmembrane</keyword>
<evidence type="ECO:0000256" key="4">
    <source>
        <dbReference type="ARBA" id="ARBA00022989"/>
    </source>
</evidence>
<dbReference type="AlphaFoldDB" id="A0A381RSX1"/>
<proteinExistence type="predicted"/>
<comment type="subcellular location">
    <subcellularLocation>
        <location evidence="1">Cell membrane</location>
        <topology evidence="1">Multi-pass membrane protein</topology>
    </subcellularLocation>
</comment>
<keyword evidence="4 6" id="KW-1133">Transmembrane helix</keyword>
<protein>
    <recommendedName>
        <fullName evidence="8">Branched-chain amino acid ABC transporter permease</fullName>
    </recommendedName>
</protein>
<feature type="transmembrane region" description="Helical" evidence="6">
    <location>
        <begin position="12"/>
        <end position="31"/>
    </location>
</feature>
<evidence type="ECO:0000256" key="5">
    <source>
        <dbReference type="ARBA" id="ARBA00023136"/>
    </source>
</evidence>
<feature type="transmembrane region" description="Helical" evidence="6">
    <location>
        <begin position="171"/>
        <end position="193"/>
    </location>
</feature>
<name>A0A381RSX1_9ZZZZ</name>
<feature type="transmembrane region" description="Helical" evidence="6">
    <location>
        <begin position="52"/>
        <end position="78"/>
    </location>
</feature>
<accession>A0A381RSX1</accession>
<evidence type="ECO:0000256" key="6">
    <source>
        <dbReference type="SAM" id="Phobius"/>
    </source>
</evidence>
<feature type="transmembrane region" description="Helical" evidence="6">
    <location>
        <begin position="120"/>
        <end position="140"/>
    </location>
</feature>
<dbReference type="InterPro" id="IPR001851">
    <property type="entry name" value="ABC_transp_permease"/>
</dbReference>
<reference evidence="7" key="1">
    <citation type="submission" date="2018-05" db="EMBL/GenBank/DDBJ databases">
        <authorList>
            <person name="Lanie J.A."/>
            <person name="Ng W.-L."/>
            <person name="Kazmierczak K.M."/>
            <person name="Andrzejewski T.M."/>
            <person name="Davidsen T.M."/>
            <person name="Wayne K.J."/>
            <person name="Tettelin H."/>
            <person name="Glass J.I."/>
            <person name="Rusch D."/>
            <person name="Podicherti R."/>
            <person name="Tsui H.-C.T."/>
            <person name="Winkler M.E."/>
        </authorList>
    </citation>
    <scope>NUCLEOTIDE SEQUENCE</scope>
</reference>
<dbReference type="PANTHER" id="PTHR30482:SF10">
    <property type="entry name" value="HIGH-AFFINITY BRANCHED-CHAIN AMINO ACID TRANSPORT PROTEIN BRAE"/>
    <property type="match status" value="1"/>
</dbReference>
<dbReference type="GO" id="GO:0005886">
    <property type="term" value="C:plasma membrane"/>
    <property type="evidence" value="ECO:0007669"/>
    <property type="project" value="UniProtKB-SubCell"/>
</dbReference>
<keyword evidence="2" id="KW-1003">Cell membrane</keyword>
<sequence>VGLQVFMGNSGILSFAHIGFMSIGAYSSGLLSMPIKMKGFVLRDLYPIFENVAFDPILSILIGGIFTAIIAAILTLPLMRLNDAAAVISSFALLMVIHSIVVGWSAVTNGPRTFFGLPKATTLEIALIFSFLTVIFAFVYKNSKFGLLLRASRDNDIAAESIGANIVYLRWFAIIASAFLAGIAGGLWGHFITSFSPKSFYLKETFLVISMIIIGGSFTVTGAIAGALLVTIGYEFLRWTEKVIKFSDAIKFEFIGLTEIVLSITIIIFLITKPKGLFPFKEIGDTINKIIKKE</sequence>
<feature type="non-terminal residue" evidence="7">
    <location>
        <position position="1"/>
    </location>
</feature>
<feature type="transmembrane region" description="Helical" evidence="6">
    <location>
        <begin position="205"/>
        <end position="234"/>
    </location>
</feature>
<feature type="transmembrane region" description="Helical" evidence="6">
    <location>
        <begin position="84"/>
        <end position="108"/>
    </location>
</feature>
<evidence type="ECO:0000256" key="2">
    <source>
        <dbReference type="ARBA" id="ARBA00022475"/>
    </source>
</evidence>
<dbReference type="EMBL" id="UINC01002284">
    <property type="protein sequence ID" value="SUZ94986.1"/>
    <property type="molecule type" value="Genomic_DNA"/>
</dbReference>
<dbReference type="PANTHER" id="PTHR30482">
    <property type="entry name" value="HIGH-AFFINITY BRANCHED-CHAIN AMINO ACID TRANSPORT SYSTEM PERMEASE"/>
    <property type="match status" value="1"/>
</dbReference>
<evidence type="ECO:0000256" key="1">
    <source>
        <dbReference type="ARBA" id="ARBA00004651"/>
    </source>
</evidence>
<evidence type="ECO:0000256" key="3">
    <source>
        <dbReference type="ARBA" id="ARBA00022692"/>
    </source>
</evidence>
<dbReference type="CDD" id="cd06581">
    <property type="entry name" value="TM_PBP1_LivM_like"/>
    <property type="match status" value="1"/>
</dbReference>
<dbReference type="GO" id="GO:0015658">
    <property type="term" value="F:branched-chain amino acid transmembrane transporter activity"/>
    <property type="evidence" value="ECO:0007669"/>
    <property type="project" value="InterPro"/>
</dbReference>
<evidence type="ECO:0008006" key="8">
    <source>
        <dbReference type="Google" id="ProtNLM"/>
    </source>
</evidence>
<organism evidence="7">
    <name type="scientific">marine metagenome</name>
    <dbReference type="NCBI Taxonomy" id="408172"/>
    <lineage>
        <taxon>unclassified sequences</taxon>
        <taxon>metagenomes</taxon>
        <taxon>ecological metagenomes</taxon>
    </lineage>
</organism>
<dbReference type="InterPro" id="IPR043428">
    <property type="entry name" value="LivM-like"/>
</dbReference>
<dbReference type="Pfam" id="PF02653">
    <property type="entry name" value="BPD_transp_2"/>
    <property type="match status" value="1"/>
</dbReference>
<evidence type="ECO:0000313" key="7">
    <source>
        <dbReference type="EMBL" id="SUZ94986.1"/>
    </source>
</evidence>
<gene>
    <name evidence="7" type="ORF">METZ01_LOCUS47840</name>
</gene>
<keyword evidence="5 6" id="KW-0472">Membrane</keyword>